<keyword evidence="5" id="KW-0812">Transmembrane</keyword>
<dbReference type="OrthoDB" id="5327821at2759"/>
<dbReference type="Pfam" id="PF10681">
    <property type="entry name" value="Rot1"/>
    <property type="match status" value="2"/>
</dbReference>
<evidence type="ECO:0000256" key="10">
    <source>
        <dbReference type="SAM" id="MobiDB-lite"/>
    </source>
</evidence>
<name>A0A8X7NJ18_CANPA</name>
<dbReference type="GO" id="GO:0005789">
    <property type="term" value="C:endoplasmic reticulum membrane"/>
    <property type="evidence" value="ECO:0007669"/>
    <property type="project" value="UniProtKB-SubCell"/>
</dbReference>
<dbReference type="Proteomes" id="UP000590412">
    <property type="component" value="Unassembled WGS sequence"/>
</dbReference>
<organism evidence="12 13">
    <name type="scientific">Candida parapsilosis</name>
    <name type="common">Yeast</name>
    <dbReference type="NCBI Taxonomy" id="5480"/>
    <lineage>
        <taxon>Eukaryota</taxon>
        <taxon>Fungi</taxon>
        <taxon>Dikarya</taxon>
        <taxon>Ascomycota</taxon>
        <taxon>Saccharomycotina</taxon>
        <taxon>Pichiomycetes</taxon>
        <taxon>Debaryomycetaceae</taxon>
        <taxon>Candida/Lodderomyces clade</taxon>
        <taxon>Candida</taxon>
    </lineage>
</organism>
<sequence>MIQPILLLVTILTTVQTKSSLFHPPNIQGTWQTQSQSVITGSQFFKPEIEYLIEPNQPGIAYAFDLTTMTYETAQYLVFANAQNHSCASAQLFWHHGRLKIKQHKVQVSNKKKQKQKQRKSRDEDKSRGDDGEEEAQFTIFLESIPDDSRQLVSDPCLDEGTSTYQRYKGNVKEVWSGVYKYDAYVGKWCLILYDEFGDTGRKIWMWLKSRDVEMLPRGRVTRKKKVYVDA</sequence>
<comment type="caution">
    <text evidence="12">The sequence shown here is derived from an EMBL/GenBank/DDBJ whole genome shotgun (WGS) entry which is preliminary data.</text>
</comment>
<dbReference type="PANTHER" id="PTHR28090:SF1">
    <property type="entry name" value="PROTEIN ROT1"/>
    <property type="match status" value="1"/>
</dbReference>
<evidence type="ECO:0000313" key="13">
    <source>
        <dbReference type="Proteomes" id="UP000590412"/>
    </source>
</evidence>
<evidence type="ECO:0000256" key="7">
    <source>
        <dbReference type="ARBA" id="ARBA00022824"/>
    </source>
</evidence>
<keyword evidence="9" id="KW-0472">Membrane</keyword>
<dbReference type="AlphaFoldDB" id="A0A8X7NJ18"/>
<comment type="similarity">
    <text evidence="2">Belongs to the ROT1 family.</text>
</comment>
<evidence type="ECO:0000256" key="11">
    <source>
        <dbReference type="SAM" id="SignalP"/>
    </source>
</evidence>
<feature type="region of interest" description="Disordered" evidence="10">
    <location>
        <begin position="103"/>
        <end position="134"/>
    </location>
</feature>
<comment type="subcellular location">
    <subcellularLocation>
        <location evidence="1">Endoplasmic reticulum membrane</location>
        <topology evidence="1">Single-pass type I membrane protein</topology>
    </subcellularLocation>
</comment>
<evidence type="ECO:0000256" key="9">
    <source>
        <dbReference type="ARBA" id="ARBA00023136"/>
    </source>
</evidence>
<reference evidence="12" key="1">
    <citation type="submission" date="2020-03" db="EMBL/GenBank/DDBJ databases">
        <title>FDA dAtabase for Regulatory Grade micrObial Sequences (FDA-ARGOS): Supporting development and validation of Infectious Disease Dx tests.</title>
        <authorList>
            <person name="Campos J."/>
            <person name="Goldberg B."/>
            <person name="Tallon L."/>
            <person name="Sadzewicz L."/>
            <person name="Vavikolanu K."/>
            <person name="Mehta A."/>
            <person name="Aluvathingal J."/>
            <person name="Nadendla S."/>
            <person name="Nandy P."/>
            <person name="Geyer C."/>
            <person name="Yan Y."/>
            <person name="Sichtig H."/>
        </authorList>
    </citation>
    <scope>NUCLEOTIDE SEQUENCE [LARGE SCALE GENOMIC DNA]</scope>
    <source>
        <strain evidence="12">FDAARGOS_652</strain>
    </source>
</reference>
<evidence type="ECO:0000256" key="3">
    <source>
        <dbReference type="ARBA" id="ARBA00016195"/>
    </source>
</evidence>
<proteinExistence type="inferred from homology"/>
<protein>
    <recommendedName>
        <fullName evidence="4">Protein ROT1</fullName>
    </recommendedName>
    <alternativeName>
        <fullName evidence="3">Protein rot1</fullName>
    </alternativeName>
</protein>
<dbReference type="EMBL" id="JABWAB010000007">
    <property type="protein sequence ID" value="KAF6047053.1"/>
    <property type="molecule type" value="Genomic_DNA"/>
</dbReference>
<keyword evidence="6 11" id="KW-0732">Signal</keyword>
<dbReference type="PANTHER" id="PTHR28090">
    <property type="entry name" value="PROTEIN ROT1"/>
    <property type="match status" value="1"/>
</dbReference>
<dbReference type="InterPro" id="IPR019623">
    <property type="entry name" value="Rot1"/>
</dbReference>
<dbReference type="GO" id="GO:0006458">
    <property type="term" value="P:'de novo' protein folding"/>
    <property type="evidence" value="ECO:0007669"/>
    <property type="project" value="InterPro"/>
</dbReference>
<evidence type="ECO:0000313" key="12">
    <source>
        <dbReference type="EMBL" id="KAF6047053.1"/>
    </source>
</evidence>
<feature type="compositionally biased region" description="Basic residues" evidence="10">
    <location>
        <begin position="103"/>
        <end position="120"/>
    </location>
</feature>
<evidence type="ECO:0000256" key="2">
    <source>
        <dbReference type="ARBA" id="ARBA00007149"/>
    </source>
</evidence>
<feature type="chain" id="PRO_5044694530" description="Protein ROT1" evidence="11">
    <location>
        <begin position="18"/>
        <end position="231"/>
    </location>
</feature>
<evidence type="ECO:0000256" key="8">
    <source>
        <dbReference type="ARBA" id="ARBA00022989"/>
    </source>
</evidence>
<accession>A0A8X7NJ18</accession>
<gene>
    <name evidence="12" type="ORF">FOB60_004589</name>
</gene>
<evidence type="ECO:0000256" key="1">
    <source>
        <dbReference type="ARBA" id="ARBA00004115"/>
    </source>
</evidence>
<evidence type="ECO:0000256" key="5">
    <source>
        <dbReference type="ARBA" id="ARBA00022692"/>
    </source>
</evidence>
<dbReference type="GO" id="GO:0051082">
    <property type="term" value="F:unfolded protein binding"/>
    <property type="evidence" value="ECO:0007669"/>
    <property type="project" value="TreeGrafter"/>
</dbReference>
<feature type="compositionally biased region" description="Basic and acidic residues" evidence="10">
    <location>
        <begin position="121"/>
        <end position="130"/>
    </location>
</feature>
<evidence type="ECO:0000256" key="6">
    <source>
        <dbReference type="ARBA" id="ARBA00022729"/>
    </source>
</evidence>
<dbReference type="GO" id="GO:0007118">
    <property type="term" value="P:budding cell apical bud growth"/>
    <property type="evidence" value="ECO:0007669"/>
    <property type="project" value="TreeGrafter"/>
</dbReference>
<keyword evidence="8" id="KW-1133">Transmembrane helix</keyword>
<feature type="signal peptide" evidence="11">
    <location>
        <begin position="1"/>
        <end position="17"/>
    </location>
</feature>
<keyword evidence="7" id="KW-0256">Endoplasmic reticulum</keyword>
<evidence type="ECO:0000256" key="4">
    <source>
        <dbReference type="ARBA" id="ARBA00017291"/>
    </source>
</evidence>